<organism evidence="1 2">
    <name type="scientific">Paramecium octaurelia</name>
    <dbReference type="NCBI Taxonomy" id="43137"/>
    <lineage>
        <taxon>Eukaryota</taxon>
        <taxon>Sar</taxon>
        <taxon>Alveolata</taxon>
        <taxon>Ciliophora</taxon>
        <taxon>Intramacronucleata</taxon>
        <taxon>Oligohymenophorea</taxon>
        <taxon>Peniculida</taxon>
        <taxon>Parameciidae</taxon>
        <taxon>Paramecium</taxon>
    </lineage>
</organism>
<dbReference type="OrthoDB" id="295882at2759"/>
<evidence type="ECO:0000313" key="1">
    <source>
        <dbReference type="EMBL" id="CAD8197735.1"/>
    </source>
</evidence>
<name>A0A8S1X9T5_PAROT</name>
<reference evidence="1" key="1">
    <citation type="submission" date="2021-01" db="EMBL/GenBank/DDBJ databases">
        <authorList>
            <consortium name="Genoscope - CEA"/>
            <person name="William W."/>
        </authorList>
    </citation>
    <scope>NUCLEOTIDE SEQUENCE</scope>
</reference>
<proteinExistence type="predicted"/>
<sequence length="89" mass="10450">MEFIVKNQRTRSLNHCLILKNNEDFLFLVVQLTQLSFGLTITDHTNYVYQIDLNEEQDKVSSCGQNNRILENEYSVQNKAGCYIIYKID</sequence>
<comment type="caution">
    <text evidence="1">The sequence shown here is derived from an EMBL/GenBank/DDBJ whole genome shotgun (WGS) entry which is preliminary data.</text>
</comment>
<gene>
    <name evidence="1" type="ORF">POCTA_138.1.T1150044</name>
</gene>
<dbReference type="Proteomes" id="UP000683925">
    <property type="component" value="Unassembled WGS sequence"/>
</dbReference>
<evidence type="ECO:0000313" key="2">
    <source>
        <dbReference type="Proteomes" id="UP000683925"/>
    </source>
</evidence>
<dbReference type="AlphaFoldDB" id="A0A8S1X9T5"/>
<protein>
    <submittedName>
        <fullName evidence="1">Uncharacterized protein</fullName>
    </submittedName>
</protein>
<accession>A0A8S1X9T5</accession>
<keyword evidence="2" id="KW-1185">Reference proteome</keyword>
<dbReference type="EMBL" id="CAJJDP010000115">
    <property type="protein sequence ID" value="CAD8197735.1"/>
    <property type="molecule type" value="Genomic_DNA"/>
</dbReference>